<feature type="region of interest" description="Disordered" evidence="1">
    <location>
        <begin position="1"/>
        <end position="21"/>
    </location>
</feature>
<organism evidence="2 3">
    <name type="scientific">Ajellomyces capsulatus</name>
    <name type="common">Darling's disease fungus</name>
    <name type="synonym">Histoplasma capsulatum</name>
    <dbReference type="NCBI Taxonomy" id="5037"/>
    <lineage>
        <taxon>Eukaryota</taxon>
        <taxon>Fungi</taxon>
        <taxon>Dikarya</taxon>
        <taxon>Ascomycota</taxon>
        <taxon>Pezizomycotina</taxon>
        <taxon>Eurotiomycetes</taxon>
        <taxon>Eurotiomycetidae</taxon>
        <taxon>Onygenales</taxon>
        <taxon>Ajellomycetaceae</taxon>
        <taxon>Histoplasma</taxon>
    </lineage>
</organism>
<feature type="compositionally biased region" description="Basic residues" evidence="1">
    <location>
        <begin position="1"/>
        <end position="13"/>
    </location>
</feature>
<accession>A0A8H7YJS4</accession>
<proteinExistence type="predicted"/>
<gene>
    <name evidence="2" type="ORF">I7I52_07971</name>
</gene>
<dbReference type="Proteomes" id="UP000670092">
    <property type="component" value="Unassembled WGS sequence"/>
</dbReference>
<dbReference type="VEuPathDB" id="FungiDB:I7I52_07971"/>
<protein>
    <submittedName>
        <fullName evidence="2">Uncharacterized protein</fullName>
    </submittedName>
</protein>
<dbReference type="EMBL" id="JAEVHI010000005">
    <property type="protein sequence ID" value="KAG5290834.1"/>
    <property type="molecule type" value="Genomic_DNA"/>
</dbReference>
<comment type="caution">
    <text evidence="2">The sequence shown here is derived from an EMBL/GenBank/DDBJ whole genome shotgun (WGS) entry which is preliminary data.</text>
</comment>
<feature type="region of interest" description="Disordered" evidence="1">
    <location>
        <begin position="63"/>
        <end position="85"/>
    </location>
</feature>
<name>A0A8H7YJS4_AJECA</name>
<sequence length="85" mass="9583">MEIGKKKKKKKVKNASPSWDTQKKAIQIKKPLNLNIYVCHVHMHASCFSLPISIYRNLPSETPSPHTHATLVKEGQEPVLIPDKG</sequence>
<evidence type="ECO:0000313" key="3">
    <source>
        <dbReference type="Proteomes" id="UP000670092"/>
    </source>
</evidence>
<dbReference type="AlphaFoldDB" id="A0A8H7YJS4"/>
<reference evidence="2 3" key="1">
    <citation type="submission" date="2021-01" db="EMBL/GenBank/DDBJ databases">
        <title>Chromosome-level genome assembly of a human fungal pathogen reveals clustering of transcriptionally co-regulated genes.</title>
        <authorList>
            <person name="Voorhies M."/>
            <person name="Cohen S."/>
            <person name="Shea T.P."/>
            <person name="Petrus S."/>
            <person name="Munoz J.F."/>
            <person name="Poplawski S."/>
            <person name="Goldman W.E."/>
            <person name="Michael T."/>
            <person name="Cuomo C.A."/>
            <person name="Sil A."/>
            <person name="Beyhan S."/>
        </authorList>
    </citation>
    <scope>NUCLEOTIDE SEQUENCE [LARGE SCALE GENOMIC DNA]</scope>
    <source>
        <strain evidence="2 3">G184AR</strain>
    </source>
</reference>
<evidence type="ECO:0000256" key="1">
    <source>
        <dbReference type="SAM" id="MobiDB-lite"/>
    </source>
</evidence>
<evidence type="ECO:0000313" key="2">
    <source>
        <dbReference type="EMBL" id="KAG5290834.1"/>
    </source>
</evidence>